<keyword evidence="6" id="KW-0732">Signal</keyword>
<dbReference type="EC" id="3.2.1.55" evidence="5"/>
<dbReference type="Gene3D" id="2.115.10.20">
    <property type="entry name" value="Glycosyl hydrolase domain, family 43"/>
    <property type="match status" value="1"/>
</dbReference>
<comment type="similarity">
    <text evidence="2 5">Belongs to the glycosyl hydrolase 43 family.</text>
</comment>
<dbReference type="PIRSF" id="PIRSF026534">
    <property type="entry name" value="Endo_alpha-L-arabinosidase"/>
    <property type="match status" value="1"/>
</dbReference>
<sequence length="335" mass="37850">MSLSNSWLIAVCLLACLSAASPLTQAKQVEVHDPVMAKEGNTYYAFSTGPGITYYSSQDMTHWQRAGRVFNDEPSWARRVAPQFNGHLWAPDIVQHNGRFYLYYSVSAFGKNTSGIGVTVNKTLDPHSKDYQWIDQGIVLQSVPNRDDWNAIDPAITFDDNGTAWMSFGSFWGGLKLVKLDPSLTRLAQPETWYNLAKRDPQESPADAIEAPFIFKKNGYYYLFASFDLCCRKMQSTYHIRVGRSKHIEGPYLDKNGKAMMEGGGSLVLKGNKDWVALGHNSAYTFDGQDYLVFHAYETADHAIQKLRILKMDWKNAWPTVNAHDLNRNTTVLKP</sequence>
<feature type="chain" id="PRO_5045809072" description="Extracellular exo-alpha-(1-&gt;5)-L-arabinofuranosidase" evidence="6">
    <location>
        <begin position="27"/>
        <end position="335"/>
    </location>
</feature>
<dbReference type="CDD" id="cd18830">
    <property type="entry name" value="GH43_CjArb43A-like"/>
    <property type="match status" value="1"/>
</dbReference>
<reference evidence="8" key="1">
    <citation type="journal article" date="2019" name="Int. J. Syst. Evol. Microbiol.">
        <title>The Global Catalogue of Microorganisms (GCM) 10K type strain sequencing project: providing services to taxonomists for standard genome sequencing and annotation.</title>
        <authorList>
            <consortium name="The Broad Institute Genomics Platform"/>
            <consortium name="The Broad Institute Genome Sequencing Center for Infectious Disease"/>
            <person name="Wu L."/>
            <person name="Ma J."/>
        </authorList>
    </citation>
    <scope>NUCLEOTIDE SEQUENCE [LARGE SCALE GENOMIC DNA]</scope>
    <source>
        <strain evidence="8">KCTC 62784</strain>
    </source>
</reference>
<dbReference type="InterPro" id="IPR016840">
    <property type="entry name" value="Glyco_hydro_43_endo_a_Ara-ase"/>
</dbReference>
<organism evidence="7 8">
    <name type="scientific">Vibrio zhugei</name>
    <dbReference type="NCBI Taxonomy" id="2479546"/>
    <lineage>
        <taxon>Bacteria</taxon>
        <taxon>Pseudomonadati</taxon>
        <taxon>Pseudomonadota</taxon>
        <taxon>Gammaproteobacteria</taxon>
        <taxon>Vibrionales</taxon>
        <taxon>Vibrionaceae</taxon>
        <taxon>Vibrio</taxon>
    </lineage>
</organism>
<keyword evidence="3 5" id="KW-0378">Hydrolase</keyword>
<evidence type="ECO:0000256" key="2">
    <source>
        <dbReference type="ARBA" id="ARBA00009865"/>
    </source>
</evidence>
<keyword evidence="4 5" id="KW-0326">Glycosidase</keyword>
<evidence type="ECO:0000313" key="8">
    <source>
        <dbReference type="Proteomes" id="UP001595384"/>
    </source>
</evidence>
<evidence type="ECO:0000256" key="1">
    <source>
        <dbReference type="ARBA" id="ARBA00004834"/>
    </source>
</evidence>
<evidence type="ECO:0000256" key="4">
    <source>
        <dbReference type="ARBA" id="ARBA00023295"/>
    </source>
</evidence>
<comment type="pathway">
    <text evidence="1 5">Glycan metabolism; L-arabinan degradation.</text>
</comment>
<dbReference type="RefSeq" id="WP_123014632.1">
    <property type="nucleotide sequence ID" value="NZ_AP024912.1"/>
</dbReference>
<evidence type="ECO:0000313" key="7">
    <source>
        <dbReference type="EMBL" id="MFC3024115.1"/>
    </source>
</evidence>
<accession>A0ABV7C7V0</accession>
<evidence type="ECO:0000256" key="6">
    <source>
        <dbReference type="SAM" id="SignalP"/>
    </source>
</evidence>
<dbReference type="InterPro" id="IPR006710">
    <property type="entry name" value="Glyco_hydro_43"/>
</dbReference>
<gene>
    <name evidence="7" type="ORF">ACFODT_09765</name>
</gene>
<comment type="caution">
    <text evidence="7">The sequence shown here is derived from an EMBL/GenBank/DDBJ whole genome shotgun (WGS) entry which is preliminary data.</text>
</comment>
<dbReference type="Pfam" id="PF04616">
    <property type="entry name" value="Glyco_hydro_43"/>
    <property type="match status" value="1"/>
</dbReference>
<keyword evidence="8" id="KW-1185">Reference proteome</keyword>
<comment type="catalytic activity">
    <reaction evidence="5">
        <text>Hydrolysis of terminal non-reducing alpha-L-arabinofuranoside residues in alpha-L-arabinosides.</text>
        <dbReference type="EC" id="3.2.1.55"/>
    </reaction>
</comment>
<dbReference type="InterPro" id="IPR023296">
    <property type="entry name" value="Glyco_hydro_beta-prop_sf"/>
</dbReference>
<dbReference type="EMBL" id="JBHRSE010000061">
    <property type="protein sequence ID" value="MFC3024115.1"/>
    <property type="molecule type" value="Genomic_DNA"/>
</dbReference>
<dbReference type="PANTHER" id="PTHR43301:SF3">
    <property type="entry name" value="ARABINAN ENDO-1,5-ALPHA-L-ARABINOSIDASE A-RELATED"/>
    <property type="match status" value="1"/>
</dbReference>
<dbReference type="Proteomes" id="UP001595384">
    <property type="component" value="Unassembled WGS sequence"/>
</dbReference>
<feature type="signal peptide" evidence="6">
    <location>
        <begin position="1"/>
        <end position="26"/>
    </location>
</feature>
<dbReference type="PANTHER" id="PTHR43301">
    <property type="entry name" value="ARABINAN ENDO-1,5-ALPHA-L-ARABINOSIDASE"/>
    <property type="match status" value="1"/>
</dbReference>
<dbReference type="SUPFAM" id="SSF75005">
    <property type="entry name" value="Arabinanase/levansucrase/invertase"/>
    <property type="match status" value="1"/>
</dbReference>
<proteinExistence type="inferred from homology"/>
<dbReference type="InterPro" id="IPR050727">
    <property type="entry name" value="GH43_arabinanases"/>
</dbReference>
<evidence type="ECO:0000256" key="3">
    <source>
        <dbReference type="ARBA" id="ARBA00022801"/>
    </source>
</evidence>
<protein>
    <recommendedName>
        <fullName evidence="5">Extracellular exo-alpha-(1-&gt;5)-L-arabinofuranosidase</fullName>
        <ecNumber evidence="5">3.2.1.55</ecNumber>
    </recommendedName>
</protein>
<name>A0ABV7C7V0_9VIBR</name>
<evidence type="ECO:0000256" key="5">
    <source>
        <dbReference type="PIRNR" id="PIRNR026534"/>
    </source>
</evidence>